<keyword evidence="3" id="KW-0597">Phosphoprotein</keyword>
<comment type="caution">
    <text evidence="7">The sequence shown here is derived from an EMBL/GenBank/DDBJ whole genome shotgun (WGS) entry which is preliminary data.</text>
</comment>
<dbReference type="Pfam" id="PF19256">
    <property type="entry name" value="LAIKA"/>
    <property type="match status" value="1"/>
</dbReference>
<dbReference type="AlphaFoldDB" id="A0AAU9V614"/>
<evidence type="ECO:0000256" key="3">
    <source>
        <dbReference type="ARBA" id="ARBA00022553"/>
    </source>
</evidence>
<dbReference type="PANTHER" id="PTHR14304">
    <property type="entry name" value="CELL DIVISION CYCLE AND APOPTOSIS REGULATOR PROTEIN"/>
    <property type="match status" value="1"/>
</dbReference>
<dbReference type="Pfam" id="PF14443">
    <property type="entry name" value="DBC1"/>
    <property type="match status" value="1"/>
</dbReference>
<dbReference type="GO" id="GO:0005737">
    <property type="term" value="C:cytoplasm"/>
    <property type="evidence" value="ECO:0007669"/>
    <property type="project" value="UniProtKB-SubCell"/>
</dbReference>
<organism evidence="7 8">
    <name type="scientific">Euphydryas editha</name>
    <name type="common">Edith's checkerspot</name>
    <dbReference type="NCBI Taxonomy" id="104508"/>
    <lineage>
        <taxon>Eukaryota</taxon>
        <taxon>Metazoa</taxon>
        <taxon>Ecdysozoa</taxon>
        <taxon>Arthropoda</taxon>
        <taxon>Hexapoda</taxon>
        <taxon>Insecta</taxon>
        <taxon>Pterygota</taxon>
        <taxon>Neoptera</taxon>
        <taxon>Endopterygota</taxon>
        <taxon>Lepidoptera</taxon>
        <taxon>Glossata</taxon>
        <taxon>Ditrysia</taxon>
        <taxon>Papilionoidea</taxon>
        <taxon>Nymphalidae</taxon>
        <taxon>Nymphalinae</taxon>
        <taxon>Euphydryas</taxon>
    </lineage>
</organism>
<dbReference type="InterPro" id="IPR045353">
    <property type="entry name" value="LAIKA"/>
</dbReference>
<evidence type="ECO:0000256" key="1">
    <source>
        <dbReference type="ARBA" id="ARBA00004496"/>
    </source>
</evidence>
<dbReference type="InterPro" id="IPR025223">
    <property type="entry name" value="S1-like_RNA-bd_dom"/>
</dbReference>
<proteinExistence type="predicted"/>
<feature type="compositionally biased region" description="Basic and acidic residues" evidence="5">
    <location>
        <begin position="633"/>
        <end position="657"/>
    </location>
</feature>
<feature type="compositionally biased region" description="Basic and acidic residues" evidence="5">
    <location>
        <begin position="802"/>
        <end position="869"/>
    </location>
</feature>
<dbReference type="SMART" id="SM00513">
    <property type="entry name" value="SAP"/>
    <property type="match status" value="1"/>
</dbReference>
<feature type="region of interest" description="Disordered" evidence="5">
    <location>
        <begin position="802"/>
        <end position="880"/>
    </location>
</feature>
<dbReference type="GO" id="GO:0006355">
    <property type="term" value="P:regulation of DNA-templated transcription"/>
    <property type="evidence" value="ECO:0007669"/>
    <property type="project" value="InterPro"/>
</dbReference>
<feature type="compositionally biased region" description="Basic residues" evidence="5">
    <location>
        <begin position="224"/>
        <end position="234"/>
    </location>
</feature>
<evidence type="ECO:0000256" key="5">
    <source>
        <dbReference type="SAM" id="MobiDB-lite"/>
    </source>
</evidence>
<dbReference type="SUPFAM" id="SSF68906">
    <property type="entry name" value="SAP domain"/>
    <property type="match status" value="1"/>
</dbReference>
<sequence length="1184" mass="132569">MQTGSGTKNPPWARSNVNTNMTGMNPQIMDPNAAMMSQQGMMPFQQTQAVFNPSMIQAQGGMAMPMAGQMPMNQMAQGQMYPGNVVAYPTPRAMNPNIYQNNTPNPAQQSNEQRVFTGTVTKTHNDFGFVDHDVFYQTSVCAKGAIPKVNDRVLVEATYNPNMPFKWNATRVQVLPKGGPNQKVNPPKSNTYNAVPPPSNKKSMLSRRDDRRDDRPSRRDDRKRSRTRSRSRSRDRRDSRNRRDSPPRKRPIIHQTSPIKYMVRVPRIPLDISKIDVPTLSQRYTNLYIPSDFFNAYVKWGETFPPQAPFSLNNPCAYHIMSREVSNPNPNDAILEPPDADYRFSAKVMLISMPTLETLYQKCGLTKVDEKDKRGSKTPLHPTRLIKFLVGQKGKGGENFAIGGPWSPSLDGENPESDPGVLVKTAIRTCKALTGIDLSNCTQWYRMVEFYYWREGSGGRSRLECVVLFLPDVWSAQPSRIEWTTVQDQYKAASDAALRRLDGEDSGEQDAETAAPAGAPAQPAPELPVPSAEDSSDKSQIEIVDANDSTITIDENDDDDDGKPEPTHYSKIDLRTIKVDQLRQELRARNVSCKGLRAQLVSRLSKLIKAEEEKESKGDDVMEVEDDEPVITDGKKETEEHIEIKDDKAEPTTKEEESPVIIPDENEEKNDKKEKEDGDKNKPKDDKKDKEKSEEKKDKPKTEKEIEEEKKKIEKEKQILKTKYELPTTPHIIVHPSTTAKGGKFSCNVATLSLLLDYRITDNKEHSFEIFVFAELFNEMLMRDFGFYVYKTLYTLPEKAEEIKEKDKSVEKSDKKEEKKPEPEKKEEKKDDKDKKDDKREVRKRDRRESHSDDERGGAERGGAERGGAERGGAARGRGVELPPDPYLLLSLVYFDTARGGSIARKDLQNLFVSLGLQLSRSQIRCILDKVCVRDAFSYRALIQAIKDLAAGTPEAIQDLPLDSTVVNNEVPAHITELEATIASGNRELLPVFNKENNEGQTSSGTKDVSDSGVVVYKSRVVDVGALVAGAARWAGERARLEAALGEARAALRAARAAAASTQRAERGAQVQLSDVCAALAAARARIASLTASSKIFHSALKSIQSKVEAVVNIKYEDDDVVEVVNGPSKIEKDDKDKPEDKSEEKSLESENKDEDNIESIEEKLKDSKERDIIGTENMDLDDK</sequence>
<feature type="region of interest" description="Disordered" evidence="5">
    <location>
        <begin position="500"/>
        <end position="572"/>
    </location>
</feature>
<feature type="compositionally biased region" description="Basic and acidic residues" evidence="5">
    <location>
        <begin position="206"/>
        <end position="223"/>
    </location>
</feature>
<feature type="region of interest" description="Disordered" evidence="5">
    <location>
        <begin position="1126"/>
        <end position="1184"/>
    </location>
</feature>
<dbReference type="Pfam" id="PF14444">
    <property type="entry name" value="S1-like"/>
    <property type="match status" value="1"/>
</dbReference>
<reference evidence="7" key="1">
    <citation type="submission" date="2022-03" db="EMBL/GenBank/DDBJ databases">
        <authorList>
            <person name="Tunstrom K."/>
        </authorList>
    </citation>
    <scope>NUCLEOTIDE SEQUENCE</scope>
</reference>
<dbReference type="InterPro" id="IPR003034">
    <property type="entry name" value="SAP_dom"/>
</dbReference>
<dbReference type="PROSITE" id="PS50800">
    <property type="entry name" value="SAP"/>
    <property type="match status" value="1"/>
</dbReference>
<feature type="compositionally biased region" description="Basic and acidic residues" evidence="5">
    <location>
        <begin position="1161"/>
        <end position="1174"/>
    </location>
</feature>
<feature type="compositionally biased region" description="Basic and acidic residues" evidence="5">
    <location>
        <begin position="1130"/>
        <end position="1151"/>
    </location>
</feature>
<feature type="region of interest" description="Disordered" evidence="5">
    <location>
        <begin position="176"/>
        <end position="258"/>
    </location>
</feature>
<feature type="compositionally biased region" description="Basic and acidic residues" evidence="5">
    <location>
        <begin position="609"/>
        <end position="620"/>
    </location>
</feature>
<dbReference type="Gene3D" id="1.10.720.30">
    <property type="entry name" value="SAP domain"/>
    <property type="match status" value="1"/>
</dbReference>
<feature type="compositionally biased region" description="Acidic residues" evidence="5">
    <location>
        <begin position="621"/>
        <end position="630"/>
    </location>
</feature>
<feature type="domain" description="SAP" evidence="6">
    <location>
        <begin position="574"/>
        <end position="608"/>
    </location>
</feature>
<evidence type="ECO:0000313" key="7">
    <source>
        <dbReference type="EMBL" id="CAH2105663.1"/>
    </source>
</evidence>
<evidence type="ECO:0000256" key="2">
    <source>
        <dbReference type="ARBA" id="ARBA00022490"/>
    </source>
</evidence>
<dbReference type="Proteomes" id="UP001153954">
    <property type="component" value="Unassembled WGS sequence"/>
</dbReference>
<dbReference type="Pfam" id="PF02037">
    <property type="entry name" value="SAP"/>
    <property type="match status" value="1"/>
</dbReference>
<feature type="compositionally biased region" description="Basic and acidic residues" evidence="5">
    <location>
        <begin position="669"/>
        <end position="710"/>
    </location>
</feature>
<dbReference type="InterPro" id="IPR025954">
    <property type="entry name" value="DBC1/CARP1_inactive_NUDIX"/>
</dbReference>
<gene>
    <name evidence="7" type="ORF">EEDITHA_LOCUS19896</name>
</gene>
<feature type="compositionally biased region" description="Low complexity" evidence="5">
    <location>
        <begin position="512"/>
        <end position="521"/>
    </location>
</feature>
<feature type="region of interest" description="Disordered" evidence="5">
    <location>
        <begin position="609"/>
        <end position="710"/>
    </location>
</feature>
<dbReference type="InterPro" id="IPR025224">
    <property type="entry name" value="CCAR1/CCAR2"/>
</dbReference>
<evidence type="ECO:0000256" key="4">
    <source>
        <dbReference type="ARBA" id="ARBA00023054"/>
    </source>
</evidence>
<comment type="subcellular location">
    <subcellularLocation>
        <location evidence="1">Cytoplasm</location>
    </subcellularLocation>
</comment>
<keyword evidence="8" id="KW-1185">Reference proteome</keyword>
<dbReference type="PANTHER" id="PTHR14304:SF11">
    <property type="entry name" value="SAP DOMAIN-CONTAINING PROTEIN"/>
    <property type="match status" value="1"/>
</dbReference>
<name>A0AAU9V614_EUPED</name>
<dbReference type="InterPro" id="IPR036361">
    <property type="entry name" value="SAP_dom_sf"/>
</dbReference>
<evidence type="ECO:0000313" key="8">
    <source>
        <dbReference type="Proteomes" id="UP001153954"/>
    </source>
</evidence>
<protein>
    <recommendedName>
        <fullName evidence="6">SAP domain-containing protein</fullName>
    </recommendedName>
</protein>
<feature type="compositionally biased region" description="Polar residues" evidence="5">
    <location>
        <begin position="182"/>
        <end position="193"/>
    </location>
</feature>
<dbReference type="GO" id="GO:0005634">
    <property type="term" value="C:nucleus"/>
    <property type="evidence" value="ECO:0007669"/>
    <property type="project" value="TreeGrafter"/>
</dbReference>
<keyword evidence="2" id="KW-0963">Cytoplasm</keyword>
<evidence type="ECO:0000259" key="6">
    <source>
        <dbReference type="PROSITE" id="PS50800"/>
    </source>
</evidence>
<feature type="compositionally biased region" description="Basic and acidic residues" evidence="5">
    <location>
        <begin position="235"/>
        <end position="247"/>
    </location>
</feature>
<accession>A0AAU9V614</accession>
<keyword evidence="4" id="KW-0175">Coiled coil</keyword>
<feature type="compositionally biased region" description="Basic and acidic residues" evidence="5">
    <location>
        <begin position="563"/>
        <end position="572"/>
    </location>
</feature>
<dbReference type="SMART" id="SM01122">
    <property type="entry name" value="DBC1"/>
    <property type="match status" value="1"/>
</dbReference>
<dbReference type="EMBL" id="CAKOGL010000028">
    <property type="protein sequence ID" value="CAH2105663.1"/>
    <property type="molecule type" value="Genomic_DNA"/>
</dbReference>